<keyword evidence="1" id="KW-1133">Transmembrane helix</keyword>
<name>A0A345YGT8_9SPHN</name>
<dbReference type="InterPro" id="IPR016024">
    <property type="entry name" value="ARM-type_fold"/>
</dbReference>
<dbReference type="InterPro" id="IPR011989">
    <property type="entry name" value="ARM-like"/>
</dbReference>
<keyword evidence="1" id="KW-0472">Membrane</keyword>
<dbReference type="Proteomes" id="UP000254508">
    <property type="component" value="Chromosome"/>
</dbReference>
<dbReference type="PANTHER" id="PTHR12697:SF5">
    <property type="entry name" value="DEOXYHYPUSINE HYDROXYLASE"/>
    <property type="match status" value="1"/>
</dbReference>
<dbReference type="KEGG" id="err:DVR09_13145"/>
<dbReference type="Pfam" id="PF13646">
    <property type="entry name" value="HEAT_2"/>
    <property type="match status" value="1"/>
</dbReference>
<dbReference type="EMBL" id="CP031357">
    <property type="protein sequence ID" value="AXK43140.1"/>
    <property type="molecule type" value="Genomic_DNA"/>
</dbReference>
<dbReference type="SUPFAM" id="SSF48371">
    <property type="entry name" value="ARM repeat"/>
    <property type="match status" value="1"/>
</dbReference>
<dbReference type="SMART" id="SM00567">
    <property type="entry name" value="EZ_HEAT"/>
    <property type="match status" value="3"/>
</dbReference>
<dbReference type="PANTHER" id="PTHR12697">
    <property type="entry name" value="PBS LYASE HEAT-LIKE PROTEIN"/>
    <property type="match status" value="1"/>
</dbReference>
<dbReference type="OrthoDB" id="7566040at2"/>
<accession>A0A345YGT8</accession>
<proteinExistence type="predicted"/>
<protein>
    <submittedName>
        <fullName evidence="2">HEAT repeat domain-containing protein</fullName>
    </submittedName>
</protein>
<feature type="transmembrane region" description="Helical" evidence="1">
    <location>
        <begin position="6"/>
        <end position="27"/>
    </location>
</feature>
<dbReference type="InterPro" id="IPR004155">
    <property type="entry name" value="PBS_lyase_HEAT"/>
</dbReference>
<evidence type="ECO:0000313" key="3">
    <source>
        <dbReference type="Proteomes" id="UP000254508"/>
    </source>
</evidence>
<dbReference type="RefSeq" id="WP_115417358.1">
    <property type="nucleotide sequence ID" value="NZ_CP031357.1"/>
</dbReference>
<gene>
    <name evidence="2" type="ORF">DVR09_13145</name>
</gene>
<dbReference type="Gene3D" id="1.25.10.10">
    <property type="entry name" value="Leucine-rich Repeat Variant"/>
    <property type="match status" value="2"/>
</dbReference>
<dbReference type="GO" id="GO:0016491">
    <property type="term" value="F:oxidoreductase activity"/>
    <property type="evidence" value="ECO:0007669"/>
    <property type="project" value="TreeGrafter"/>
</dbReference>
<reference evidence="3" key="1">
    <citation type="submission" date="2018-07" db="EMBL/GenBank/DDBJ databases">
        <title>Genome sequence of Erythrobacter strain YH-07, an antagonistic bacterium isolated from Yellow Sea.</title>
        <authorList>
            <person name="Tang T."/>
            <person name="Liu Q."/>
            <person name="Sun X."/>
        </authorList>
    </citation>
    <scope>NUCLEOTIDE SEQUENCE [LARGE SCALE GENOMIC DNA]</scope>
    <source>
        <strain evidence="3">YH-07</strain>
    </source>
</reference>
<dbReference type="AlphaFoldDB" id="A0A345YGT8"/>
<sequence>MSFYQDIVWATALCASMIVLTFLALVFRRFLSEKGRARRDERDTAITRGYLKRVAGHPIGETKRWPREARLAAISRILPLLRGGERTRLLQIAELDGVLSETIRASQSLSKTQRINAIQLLQRFGSEACIGRLREMLARDQSQRVRLEAAFALAANGALPPPRETLRILNALRRLPTPLDSALLRSAAPLYPEQMLLLLDDDLPDAWRAQIIDALGWSENMAIIDTLGSVASHDNPEIRAAAMRASSRLGHPAAASWVFAGFRDPVASVRLQAIAACVRLGLRDAVPQLRRLLADEQLWVRLRAEQALEHFSSDDDGAQLKVAAQ</sequence>
<organism evidence="2 3">
    <name type="scientific">Erythrobacter aureus</name>
    <dbReference type="NCBI Taxonomy" id="2182384"/>
    <lineage>
        <taxon>Bacteria</taxon>
        <taxon>Pseudomonadati</taxon>
        <taxon>Pseudomonadota</taxon>
        <taxon>Alphaproteobacteria</taxon>
        <taxon>Sphingomonadales</taxon>
        <taxon>Erythrobacteraceae</taxon>
        <taxon>Erythrobacter/Porphyrobacter group</taxon>
        <taxon>Erythrobacter</taxon>
    </lineage>
</organism>
<keyword evidence="3" id="KW-1185">Reference proteome</keyword>
<evidence type="ECO:0000313" key="2">
    <source>
        <dbReference type="EMBL" id="AXK43140.1"/>
    </source>
</evidence>
<keyword evidence="1" id="KW-0812">Transmembrane</keyword>
<evidence type="ECO:0000256" key="1">
    <source>
        <dbReference type="SAM" id="Phobius"/>
    </source>
</evidence>